<evidence type="ECO:0000259" key="2">
    <source>
        <dbReference type="PROSITE" id="PS50181"/>
    </source>
</evidence>
<dbReference type="SUPFAM" id="SSF52047">
    <property type="entry name" value="RNI-like"/>
    <property type="match status" value="1"/>
</dbReference>
<dbReference type="OrthoDB" id="10044893at2759"/>
<name>A0A7I8KDZ6_SPIIN</name>
<proteinExistence type="predicted"/>
<keyword evidence="4" id="KW-1185">Reference proteome</keyword>
<feature type="compositionally biased region" description="Polar residues" evidence="1">
    <location>
        <begin position="1"/>
        <end position="16"/>
    </location>
</feature>
<evidence type="ECO:0000313" key="4">
    <source>
        <dbReference type="Proteomes" id="UP000663760"/>
    </source>
</evidence>
<feature type="domain" description="F-box" evidence="2">
    <location>
        <begin position="237"/>
        <end position="284"/>
    </location>
</feature>
<evidence type="ECO:0000256" key="1">
    <source>
        <dbReference type="SAM" id="MobiDB-lite"/>
    </source>
</evidence>
<dbReference type="Gene3D" id="1.20.1280.50">
    <property type="match status" value="1"/>
</dbReference>
<dbReference type="Gene3D" id="3.80.10.10">
    <property type="entry name" value="Ribonuclease Inhibitor"/>
    <property type="match status" value="1"/>
</dbReference>
<accession>A0A7I8KDZ6</accession>
<dbReference type="Pfam" id="PF12937">
    <property type="entry name" value="F-box-like"/>
    <property type="match status" value="1"/>
</dbReference>
<dbReference type="AlphaFoldDB" id="A0A7I8KDZ6"/>
<dbReference type="InterPro" id="IPR036047">
    <property type="entry name" value="F-box-like_dom_sf"/>
</dbReference>
<sequence>MTVNYSSHTIFPTASSPAGMPPDGGGFAPSSFFREKDFDWEFLMAPKDCVSGWRSEKSGGGATKMVKSEGVGCGSELPPSPPPTTPVYDDIVDLLPADPFGMGLSADSNTWTAAIAGWIEDLATTVVDRCGYYEYGDYCPHADNLFDYFIYSRSANSAAMDAATSFFPHCAQDCIVGSPLFSSETVLIRQPPLNFSLVGECVEVEPLKFAVEECGRGEDYLVVDHLDSENCSCSGPYSDVTSVPHDALLFALSYLDIPDLLSVERVCKTLCSAVRGDPLLWRHIHIGPPLSKNITDDILSRLTDRTKGSLECLSLVECSQITDSGLRHVLENNPRLKKLNVPACTRLSIEGVVDSLKLFESSARAGIKSLGVGGLYGINHEHLEVLTRLLRLDQGQEPGARKPLFYHLRHLTSCDHNPALDVEECPRCRHVRVVYDCPVSGCRAQGTDPCRACSICIARCNQCGRCIHDREYEETFALEWVCLSCMNHRPSSSPGQLVMHQRSDPSSEIAAAESSYCSLAGHVG</sequence>
<feature type="region of interest" description="Disordered" evidence="1">
    <location>
        <begin position="58"/>
        <end position="82"/>
    </location>
</feature>
<dbReference type="InterPro" id="IPR050648">
    <property type="entry name" value="F-box_LRR-repeat"/>
</dbReference>
<dbReference type="InterPro" id="IPR032675">
    <property type="entry name" value="LRR_dom_sf"/>
</dbReference>
<protein>
    <recommendedName>
        <fullName evidence="2">F-box domain-containing protein</fullName>
    </recommendedName>
</protein>
<dbReference type="EMBL" id="LR746268">
    <property type="protein sequence ID" value="CAA7395997.1"/>
    <property type="molecule type" value="Genomic_DNA"/>
</dbReference>
<reference evidence="3" key="1">
    <citation type="submission" date="2020-02" db="EMBL/GenBank/DDBJ databases">
        <authorList>
            <person name="Scholz U."/>
            <person name="Mascher M."/>
            <person name="Fiebig A."/>
        </authorList>
    </citation>
    <scope>NUCLEOTIDE SEQUENCE</scope>
</reference>
<gene>
    <name evidence="3" type="ORF">SI8410_05006660</name>
</gene>
<dbReference type="SMART" id="SM00367">
    <property type="entry name" value="LRR_CC"/>
    <property type="match status" value="2"/>
</dbReference>
<dbReference type="PANTHER" id="PTHR13382:SF22">
    <property type="entry name" value="F-BOX PROTEIN SKIP14"/>
    <property type="match status" value="1"/>
</dbReference>
<dbReference type="InterPro" id="IPR006553">
    <property type="entry name" value="Leu-rich_rpt_Cys-con_subtyp"/>
</dbReference>
<dbReference type="PROSITE" id="PS50181">
    <property type="entry name" value="FBOX"/>
    <property type="match status" value="1"/>
</dbReference>
<organism evidence="3 4">
    <name type="scientific">Spirodela intermedia</name>
    <name type="common">Intermediate duckweed</name>
    <dbReference type="NCBI Taxonomy" id="51605"/>
    <lineage>
        <taxon>Eukaryota</taxon>
        <taxon>Viridiplantae</taxon>
        <taxon>Streptophyta</taxon>
        <taxon>Embryophyta</taxon>
        <taxon>Tracheophyta</taxon>
        <taxon>Spermatophyta</taxon>
        <taxon>Magnoliopsida</taxon>
        <taxon>Liliopsida</taxon>
        <taxon>Araceae</taxon>
        <taxon>Lemnoideae</taxon>
        <taxon>Spirodela</taxon>
    </lineage>
</organism>
<dbReference type="PANTHER" id="PTHR13382">
    <property type="entry name" value="MITOCHONDRIAL ATP SYNTHASE COUPLING FACTOR B"/>
    <property type="match status" value="1"/>
</dbReference>
<feature type="region of interest" description="Disordered" evidence="1">
    <location>
        <begin position="1"/>
        <end position="23"/>
    </location>
</feature>
<evidence type="ECO:0000313" key="3">
    <source>
        <dbReference type="EMBL" id="CAA7395997.1"/>
    </source>
</evidence>
<dbReference type="InterPro" id="IPR001810">
    <property type="entry name" value="F-box_dom"/>
</dbReference>
<dbReference type="SUPFAM" id="SSF81383">
    <property type="entry name" value="F-box domain"/>
    <property type="match status" value="1"/>
</dbReference>
<dbReference type="Proteomes" id="UP000663760">
    <property type="component" value="Chromosome 5"/>
</dbReference>
<dbReference type="GO" id="GO:0005737">
    <property type="term" value="C:cytoplasm"/>
    <property type="evidence" value="ECO:0007669"/>
    <property type="project" value="TreeGrafter"/>
</dbReference>